<evidence type="ECO:0000313" key="3">
    <source>
        <dbReference type="EMBL" id="QTD46705.1"/>
    </source>
</evidence>
<sequence>MKSKALLILLHGTAMTGAQWAPYAALLSDVADVQAPDLPGHGTRAAQAFSMAAAVATVEPLIAAAGRQPVVLAGHSLGGYAAMAVAERHPDALAGLVLIGSAVEPGGRGSGLYRAMARGYDWLGPERMARTTRRWLRRMADARVWPALDAGGFYYSAVTPAWTAVIASSRLAQLRAVRCPVLVLGGAWDQLHLHARRCAAAAPHGRVVTAPRRHHLWPMTHPDEVAAALRAFIGQLPEPAGTEPSTH</sequence>
<dbReference type="InterPro" id="IPR000073">
    <property type="entry name" value="AB_hydrolase_1"/>
</dbReference>
<keyword evidence="4" id="KW-1185">Reference proteome</keyword>
<dbReference type="AlphaFoldDB" id="A0A975CIB0"/>
<dbReference type="PANTHER" id="PTHR43798">
    <property type="entry name" value="MONOACYLGLYCEROL LIPASE"/>
    <property type="match status" value="1"/>
</dbReference>
<protein>
    <submittedName>
        <fullName evidence="3">Alpha/beta hydrolase</fullName>
    </submittedName>
</protein>
<name>A0A975CIB0_9BURK</name>
<accession>A0A975CIB0</accession>
<dbReference type="PRINTS" id="PR00111">
    <property type="entry name" value="ABHYDROLASE"/>
</dbReference>
<dbReference type="Proteomes" id="UP000663903">
    <property type="component" value="Chromosome"/>
</dbReference>
<organism evidence="3 4">
    <name type="scientific">Ottowia testudinis</name>
    <dbReference type="NCBI Taxonomy" id="2816950"/>
    <lineage>
        <taxon>Bacteria</taxon>
        <taxon>Pseudomonadati</taxon>
        <taxon>Pseudomonadota</taxon>
        <taxon>Betaproteobacteria</taxon>
        <taxon>Burkholderiales</taxon>
        <taxon>Comamonadaceae</taxon>
        <taxon>Ottowia</taxon>
    </lineage>
</organism>
<dbReference type="InterPro" id="IPR050266">
    <property type="entry name" value="AB_hydrolase_sf"/>
</dbReference>
<evidence type="ECO:0000256" key="1">
    <source>
        <dbReference type="SAM" id="SignalP"/>
    </source>
</evidence>
<dbReference type="Pfam" id="PF12697">
    <property type="entry name" value="Abhydrolase_6"/>
    <property type="match status" value="1"/>
</dbReference>
<reference evidence="3" key="1">
    <citation type="submission" date="2021-03" db="EMBL/GenBank/DDBJ databases">
        <title>Ottowia sp. 27C isolated from the cloaca of a Giant Asian pond turtle (Heosemys grandis).</title>
        <authorList>
            <person name="Spergser J."/>
            <person name="Busse H.-J."/>
        </authorList>
    </citation>
    <scope>NUCLEOTIDE SEQUENCE</scope>
    <source>
        <strain evidence="3">27C</strain>
    </source>
</reference>
<gene>
    <name evidence="3" type="ORF">J1M35_07485</name>
</gene>
<proteinExistence type="predicted"/>
<dbReference type="PANTHER" id="PTHR43798:SF33">
    <property type="entry name" value="HYDROLASE, PUTATIVE (AFU_ORTHOLOGUE AFUA_2G14860)-RELATED"/>
    <property type="match status" value="1"/>
</dbReference>
<evidence type="ECO:0000313" key="4">
    <source>
        <dbReference type="Proteomes" id="UP000663903"/>
    </source>
</evidence>
<dbReference type="SUPFAM" id="SSF53474">
    <property type="entry name" value="alpha/beta-Hydrolases"/>
    <property type="match status" value="1"/>
</dbReference>
<keyword evidence="3" id="KW-0378">Hydrolase</keyword>
<dbReference type="InterPro" id="IPR029058">
    <property type="entry name" value="AB_hydrolase_fold"/>
</dbReference>
<dbReference type="GO" id="GO:0016020">
    <property type="term" value="C:membrane"/>
    <property type="evidence" value="ECO:0007669"/>
    <property type="project" value="TreeGrafter"/>
</dbReference>
<feature type="chain" id="PRO_5037883048" evidence="1">
    <location>
        <begin position="21"/>
        <end position="247"/>
    </location>
</feature>
<dbReference type="Gene3D" id="3.40.50.1820">
    <property type="entry name" value="alpha/beta hydrolase"/>
    <property type="match status" value="1"/>
</dbReference>
<dbReference type="GO" id="GO:0016787">
    <property type="term" value="F:hydrolase activity"/>
    <property type="evidence" value="ECO:0007669"/>
    <property type="project" value="UniProtKB-KW"/>
</dbReference>
<dbReference type="RefSeq" id="WP_208010604.1">
    <property type="nucleotide sequence ID" value="NZ_CP071796.1"/>
</dbReference>
<feature type="signal peptide" evidence="1">
    <location>
        <begin position="1"/>
        <end position="20"/>
    </location>
</feature>
<dbReference type="EMBL" id="CP071796">
    <property type="protein sequence ID" value="QTD46705.1"/>
    <property type="molecule type" value="Genomic_DNA"/>
</dbReference>
<feature type="domain" description="AB hydrolase-1" evidence="2">
    <location>
        <begin position="7"/>
        <end position="228"/>
    </location>
</feature>
<dbReference type="KEGG" id="otd:J1M35_07485"/>
<evidence type="ECO:0000259" key="2">
    <source>
        <dbReference type="Pfam" id="PF12697"/>
    </source>
</evidence>
<keyword evidence="1" id="KW-0732">Signal</keyword>